<gene>
    <name evidence="3" type="ORF">VOLCADRAFT_86543</name>
</gene>
<dbReference type="PROSITE" id="PS50088">
    <property type="entry name" value="ANK_REPEAT"/>
    <property type="match status" value="1"/>
</dbReference>
<keyword evidence="4" id="KW-1185">Reference proteome</keyword>
<dbReference type="EMBL" id="GL378324">
    <property type="protein sequence ID" value="EFJ52448.1"/>
    <property type="molecule type" value="Genomic_DNA"/>
</dbReference>
<keyword evidence="1" id="KW-0040">ANK repeat</keyword>
<proteinExistence type="predicted"/>
<evidence type="ECO:0000256" key="1">
    <source>
        <dbReference type="PROSITE-ProRule" id="PRU00023"/>
    </source>
</evidence>
<feature type="repeat" description="ANK" evidence="1">
    <location>
        <begin position="39"/>
        <end position="71"/>
    </location>
</feature>
<dbReference type="InterPro" id="IPR002110">
    <property type="entry name" value="Ankyrin_rpt"/>
</dbReference>
<dbReference type="KEGG" id="vcn:VOLCADRAFT_86543"/>
<feature type="compositionally biased region" description="Polar residues" evidence="2">
    <location>
        <begin position="84"/>
        <end position="96"/>
    </location>
</feature>
<dbReference type="InterPro" id="IPR036770">
    <property type="entry name" value="Ankyrin_rpt-contain_sf"/>
</dbReference>
<dbReference type="Gene3D" id="1.25.40.20">
    <property type="entry name" value="Ankyrin repeat-containing domain"/>
    <property type="match status" value="1"/>
</dbReference>
<dbReference type="SUPFAM" id="SSF48403">
    <property type="entry name" value="Ankyrin repeat"/>
    <property type="match status" value="1"/>
</dbReference>
<dbReference type="AlphaFoldDB" id="D8TIY7"/>
<evidence type="ECO:0000256" key="2">
    <source>
        <dbReference type="SAM" id="MobiDB-lite"/>
    </source>
</evidence>
<evidence type="ECO:0000313" key="3">
    <source>
        <dbReference type="EMBL" id="EFJ52448.1"/>
    </source>
</evidence>
<dbReference type="Pfam" id="PF00023">
    <property type="entry name" value="Ank"/>
    <property type="match status" value="1"/>
</dbReference>
<protein>
    <submittedName>
        <fullName evidence="3">Uncharacterized protein</fullName>
    </submittedName>
</protein>
<accession>D8TIY7</accession>
<feature type="region of interest" description="Disordered" evidence="2">
    <location>
        <begin position="68"/>
        <end position="106"/>
    </location>
</feature>
<reference evidence="3 4" key="1">
    <citation type="journal article" date="2010" name="Science">
        <title>Genomic analysis of organismal complexity in the multicellular green alga Volvox carteri.</title>
        <authorList>
            <person name="Prochnik S.E."/>
            <person name="Umen J."/>
            <person name="Nedelcu A.M."/>
            <person name="Hallmann A."/>
            <person name="Miller S.M."/>
            <person name="Nishii I."/>
            <person name="Ferris P."/>
            <person name="Kuo A."/>
            <person name="Mitros T."/>
            <person name="Fritz-Laylin L.K."/>
            <person name="Hellsten U."/>
            <person name="Chapman J."/>
            <person name="Simakov O."/>
            <person name="Rensing S.A."/>
            <person name="Terry A."/>
            <person name="Pangilinan J."/>
            <person name="Kapitonov V."/>
            <person name="Jurka J."/>
            <person name="Salamov A."/>
            <person name="Shapiro H."/>
            <person name="Schmutz J."/>
            <person name="Grimwood J."/>
            <person name="Lindquist E."/>
            <person name="Lucas S."/>
            <person name="Grigoriev I.V."/>
            <person name="Schmitt R."/>
            <person name="Kirk D."/>
            <person name="Rokhsar D.S."/>
        </authorList>
    </citation>
    <scope>NUCLEOTIDE SEQUENCE [LARGE SCALE GENOMIC DNA]</scope>
    <source>
        <strain evidence="4">f. Nagariensis / Eve</strain>
    </source>
</reference>
<sequence>MRYVAPFEMKFSPRARAAQAARLLQHLHHLVRLGPPRDDRKTPLMCTAHNDNPEAVKVLIAANARIDAEDKPDRTRGYPDRRQAGSQAEVDTSYYSRQVPLRLYDP</sequence>
<dbReference type="RefSeq" id="XP_002946521.1">
    <property type="nucleotide sequence ID" value="XM_002946475.1"/>
</dbReference>
<evidence type="ECO:0000313" key="4">
    <source>
        <dbReference type="Proteomes" id="UP000001058"/>
    </source>
</evidence>
<dbReference type="Proteomes" id="UP000001058">
    <property type="component" value="Unassembled WGS sequence"/>
</dbReference>
<dbReference type="GeneID" id="9624480"/>
<feature type="compositionally biased region" description="Basic and acidic residues" evidence="2">
    <location>
        <begin position="68"/>
        <end position="83"/>
    </location>
</feature>
<name>D8TIY7_VOLCA</name>
<organism evidence="4">
    <name type="scientific">Volvox carteri f. nagariensis</name>
    <dbReference type="NCBI Taxonomy" id="3068"/>
    <lineage>
        <taxon>Eukaryota</taxon>
        <taxon>Viridiplantae</taxon>
        <taxon>Chlorophyta</taxon>
        <taxon>core chlorophytes</taxon>
        <taxon>Chlorophyceae</taxon>
        <taxon>CS clade</taxon>
        <taxon>Chlamydomonadales</taxon>
        <taxon>Volvocaceae</taxon>
        <taxon>Volvox</taxon>
    </lineage>
</organism>
<dbReference type="InParanoid" id="D8TIY7"/>